<keyword evidence="1" id="KW-1133">Transmembrane helix</keyword>
<accession>A0A2T3AL19</accession>
<evidence type="ECO:0000313" key="2">
    <source>
        <dbReference type="EMBL" id="PSS02414.1"/>
    </source>
</evidence>
<dbReference type="PROSITE" id="PS51257">
    <property type="entry name" value="PROKAR_LIPOPROTEIN"/>
    <property type="match status" value="1"/>
</dbReference>
<evidence type="ECO:0000256" key="1">
    <source>
        <dbReference type="SAM" id="Phobius"/>
    </source>
</evidence>
<feature type="transmembrane region" description="Helical" evidence="1">
    <location>
        <begin position="94"/>
        <end position="113"/>
    </location>
</feature>
<sequence>MDDRKIGALAIHSSLHISIAQACYPKDWALIKLNLDKFTASPVNKVFIDRQDEVYGVSSPPLRDDDDDGFIQLNLEEPGDGDDKQCFSTFKMRFTILLTAAASLMGAATALPIEQRVHGIVPHRQGAHELHFRAIPRV</sequence>
<name>A0A2T3AL19_9PEZI</name>
<dbReference type="EMBL" id="KZ678377">
    <property type="protein sequence ID" value="PSS02414.1"/>
    <property type="molecule type" value="Genomic_DNA"/>
</dbReference>
<evidence type="ECO:0000313" key="3">
    <source>
        <dbReference type="Proteomes" id="UP000241462"/>
    </source>
</evidence>
<keyword evidence="1" id="KW-0812">Transmembrane</keyword>
<dbReference type="InParanoid" id="A0A2T3AL19"/>
<keyword evidence="1" id="KW-0472">Membrane</keyword>
<protein>
    <submittedName>
        <fullName evidence="2">Uncharacterized protein</fullName>
    </submittedName>
</protein>
<organism evidence="2 3">
    <name type="scientific">Coniella lustricola</name>
    <dbReference type="NCBI Taxonomy" id="2025994"/>
    <lineage>
        <taxon>Eukaryota</taxon>
        <taxon>Fungi</taxon>
        <taxon>Dikarya</taxon>
        <taxon>Ascomycota</taxon>
        <taxon>Pezizomycotina</taxon>
        <taxon>Sordariomycetes</taxon>
        <taxon>Sordariomycetidae</taxon>
        <taxon>Diaporthales</taxon>
        <taxon>Schizoparmaceae</taxon>
        <taxon>Coniella</taxon>
    </lineage>
</organism>
<reference evidence="2 3" key="1">
    <citation type="journal article" date="2018" name="Mycol. Prog.">
        <title>Coniella lustricola, a new species from submerged detritus.</title>
        <authorList>
            <person name="Raudabaugh D.B."/>
            <person name="Iturriaga T."/>
            <person name="Carver A."/>
            <person name="Mondo S."/>
            <person name="Pangilinan J."/>
            <person name="Lipzen A."/>
            <person name="He G."/>
            <person name="Amirebrahimi M."/>
            <person name="Grigoriev I.V."/>
            <person name="Miller A.N."/>
        </authorList>
    </citation>
    <scope>NUCLEOTIDE SEQUENCE [LARGE SCALE GENOMIC DNA]</scope>
    <source>
        <strain evidence="2 3">B22-T-1</strain>
    </source>
</reference>
<gene>
    <name evidence="2" type="ORF">BD289DRAFT_478795</name>
</gene>
<dbReference type="AlphaFoldDB" id="A0A2T3AL19"/>
<dbReference type="Proteomes" id="UP000241462">
    <property type="component" value="Unassembled WGS sequence"/>
</dbReference>
<proteinExistence type="predicted"/>
<keyword evidence="3" id="KW-1185">Reference proteome</keyword>